<dbReference type="InterPro" id="IPR000601">
    <property type="entry name" value="PKD_dom"/>
</dbReference>
<dbReference type="InterPro" id="IPR022409">
    <property type="entry name" value="PKD/Chitinase_dom"/>
</dbReference>
<dbReference type="InterPro" id="IPR026444">
    <property type="entry name" value="Secre_tail"/>
</dbReference>
<dbReference type="InterPro" id="IPR013783">
    <property type="entry name" value="Ig-like_fold"/>
</dbReference>
<dbReference type="SUPFAM" id="SSF52743">
    <property type="entry name" value="Subtilisin-like"/>
    <property type="match status" value="1"/>
</dbReference>
<evidence type="ECO:0000313" key="2">
    <source>
        <dbReference type="EMBL" id="UOQ67124.1"/>
    </source>
</evidence>
<evidence type="ECO:0000313" key="3">
    <source>
        <dbReference type="Proteomes" id="UP000830401"/>
    </source>
</evidence>
<dbReference type="Pfam" id="PF18911">
    <property type="entry name" value="PKD_4"/>
    <property type="match status" value="2"/>
</dbReference>
<proteinExistence type="predicted"/>
<dbReference type="SMART" id="SM00089">
    <property type="entry name" value="PKD"/>
    <property type="match status" value="2"/>
</dbReference>
<organism evidence="2 3">
    <name type="scientific">Hymenobacter volaticus</name>
    <dbReference type="NCBI Taxonomy" id="2932254"/>
    <lineage>
        <taxon>Bacteria</taxon>
        <taxon>Pseudomonadati</taxon>
        <taxon>Bacteroidota</taxon>
        <taxon>Cytophagia</taxon>
        <taxon>Cytophagales</taxon>
        <taxon>Hymenobacteraceae</taxon>
        <taxon>Hymenobacter</taxon>
    </lineage>
</organism>
<dbReference type="PROSITE" id="PS50093">
    <property type="entry name" value="PKD"/>
    <property type="match status" value="2"/>
</dbReference>
<dbReference type="CDD" id="cd00146">
    <property type="entry name" value="PKD"/>
    <property type="match status" value="2"/>
</dbReference>
<dbReference type="NCBIfam" id="TIGR04183">
    <property type="entry name" value="Por_Secre_tail"/>
    <property type="match status" value="1"/>
</dbReference>
<evidence type="ECO:0000259" key="1">
    <source>
        <dbReference type="PROSITE" id="PS50093"/>
    </source>
</evidence>
<name>A0ABY4G887_9BACT</name>
<reference evidence="2" key="1">
    <citation type="submission" date="2022-04" db="EMBL/GenBank/DDBJ databases">
        <title>Hymenobacter sp. isolated from the air.</title>
        <authorList>
            <person name="Won M."/>
            <person name="Lee C.-M."/>
            <person name="Woen H.-Y."/>
            <person name="Kwon S.-W."/>
        </authorList>
    </citation>
    <scope>NUCLEOTIDE SEQUENCE</scope>
    <source>
        <strain evidence="2">5420S-77</strain>
    </source>
</reference>
<protein>
    <submittedName>
        <fullName evidence="2">PKD domain-containing protein</fullName>
    </submittedName>
</protein>
<dbReference type="Gene3D" id="3.40.50.200">
    <property type="entry name" value="Peptidase S8/S53 domain"/>
    <property type="match status" value="1"/>
</dbReference>
<dbReference type="SUPFAM" id="SSF49299">
    <property type="entry name" value="PKD domain"/>
    <property type="match status" value="2"/>
</dbReference>
<keyword evidence="3" id="KW-1185">Reference proteome</keyword>
<feature type="domain" description="PKD" evidence="1">
    <location>
        <begin position="275"/>
        <end position="330"/>
    </location>
</feature>
<feature type="domain" description="PKD" evidence="1">
    <location>
        <begin position="353"/>
        <end position="418"/>
    </location>
</feature>
<dbReference type="EMBL" id="CP095061">
    <property type="protein sequence ID" value="UOQ67124.1"/>
    <property type="molecule type" value="Genomic_DNA"/>
</dbReference>
<sequence length="691" mass="72714">MAALVWQAEPNLTQAQLKIRLQNTARDLGPAGFDNFTGAGLINAYSAIFGPSTPIVGPFIDTFDGPPGLARAWELTDRNGARSLVRSDFDPASAPGQLVQDGFFPNTTVGNGTSEATLRLNLSATPTGGWNLTFRHKKFTGELDNQMPATFTGTSNTDGVALSVDGGVTWYRVADLTGTAATTSYQTVTVDLSAFASANSLALGTDVRLRFQRFGSTRVDAAATNQRGGRAFDDVAVTGPVANQAPVPLFSTSSSPANPICPGSTVQFESTTLFGTPTAYAWSFPGGNPSTSTIANPVVTYATAGSYDVTLTITTANGTATRTVPGAVVVSAELPVAGFIVRPRTPLCPGTVVSFLNQSTNTRCTTTYAWTFAGGSPATSTELNPKVTFASAGTYTVTLTATNANGSNTSTRSVIIQAGAALPYAETFQSGLPATWAVFNPDNGITWSYAPSVTRKDGTTGPSLALPFGPYSTLGQRDSLQSPLLDLRAQTQATLRFDLAYAPIVDTPSGNDSLAVDVFAACTNARLGRAYLKSAVAGLPTTTPRDAYFTPTAANQWRQENVDLTAYANQQVYLRFVTFNQFGNNLYLTNVRVDNSGVLSARTQADSPSLLVYPNPAANGASLTLQLPQVAGAASIRLVDAVGRISWQTQWTLSGNASLHRTLPVNLAPGLYTVLCQTADGQQFSRRVLVQ</sequence>
<dbReference type="Gene3D" id="2.60.40.10">
    <property type="entry name" value="Immunoglobulins"/>
    <property type="match status" value="2"/>
</dbReference>
<dbReference type="Proteomes" id="UP000830401">
    <property type="component" value="Chromosome"/>
</dbReference>
<accession>A0ABY4G887</accession>
<dbReference type="InterPro" id="IPR035986">
    <property type="entry name" value="PKD_dom_sf"/>
</dbReference>
<gene>
    <name evidence="2" type="ORF">MUN86_04260</name>
</gene>
<dbReference type="InterPro" id="IPR036852">
    <property type="entry name" value="Peptidase_S8/S53_dom_sf"/>
</dbReference>